<dbReference type="InParanoid" id="A0A1Z5JHB0"/>
<evidence type="ECO:0000256" key="2">
    <source>
        <dbReference type="ARBA" id="ARBA00023043"/>
    </source>
</evidence>
<dbReference type="SMART" id="SM00248">
    <property type="entry name" value="ANK"/>
    <property type="match status" value="1"/>
</dbReference>
<dbReference type="OrthoDB" id="539213at2759"/>
<sequence length="160" mass="17702">MTGRKKINRSWLLFVAVLAITFMSTDAFWWSSNNKDASKEEAVAAKQEEKEHIPQLVLTTESARHAAAQGLVEELKHHLKEEDVHATDENGWAALHEAARAGHLDAVKTLLDHGADVHARTGKQQDGGSVLHWAKRFLGEEHAVVTYLEQLGAIDIGPEL</sequence>
<proteinExistence type="predicted"/>
<feature type="signal peptide" evidence="4">
    <location>
        <begin position="1"/>
        <end position="27"/>
    </location>
</feature>
<dbReference type="GO" id="GO:0004842">
    <property type="term" value="F:ubiquitin-protein transferase activity"/>
    <property type="evidence" value="ECO:0007669"/>
    <property type="project" value="TreeGrafter"/>
</dbReference>
<evidence type="ECO:0000313" key="6">
    <source>
        <dbReference type="Proteomes" id="UP000198406"/>
    </source>
</evidence>
<protein>
    <submittedName>
        <fullName evidence="5">Uncharacterized protein</fullName>
    </submittedName>
</protein>
<dbReference type="PROSITE" id="PS50297">
    <property type="entry name" value="ANK_REP_REGION"/>
    <property type="match status" value="1"/>
</dbReference>
<comment type="caution">
    <text evidence="5">The sequence shown here is derived from an EMBL/GenBank/DDBJ whole genome shotgun (WGS) entry which is preliminary data.</text>
</comment>
<dbReference type="Proteomes" id="UP000198406">
    <property type="component" value="Unassembled WGS sequence"/>
</dbReference>
<dbReference type="SUPFAM" id="SSF48403">
    <property type="entry name" value="Ankyrin repeat"/>
    <property type="match status" value="1"/>
</dbReference>
<evidence type="ECO:0000256" key="3">
    <source>
        <dbReference type="PROSITE-ProRule" id="PRU00023"/>
    </source>
</evidence>
<accession>A0A1Z5JHB0</accession>
<dbReference type="PANTHER" id="PTHR24171:SF8">
    <property type="entry name" value="BRCA1-ASSOCIATED RING DOMAIN PROTEIN 1"/>
    <property type="match status" value="1"/>
</dbReference>
<evidence type="ECO:0000256" key="4">
    <source>
        <dbReference type="SAM" id="SignalP"/>
    </source>
</evidence>
<dbReference type="EMBL" id="BDSP01000062">
    <property type="protein sequence ID" value="GAX13380.1"/>
    <property type="molecule type" value="Genomic_DNA"/>
</dbReference>
<dbReference type="PROSITE" id="PS50088">
    <property type="entry name" value="ANK_REPEAT"/>
    <property type="match status" value="1"/>
</dbReference>
<reference evidence="5 6" key="1">
    <citation type="journal article" date="2015" name="Plant Cell">
        <title>Oil accumulation by the oleaginous diatom Fistulifera solaris as revealed by the genome and transcriptome.</title>
        <authorList>
            <person name="Tanaka T."/>
            <person name="Maeda Y."/>
            <person name="Veluchamy A."/>
            <person name="Tanaka M."/>
            <person name="Abida H."/>
            <person name="Marechal E."/>
            <person name="Bowler C."/>
            <person name="Muto M."/>
            <person name="Sunaga Y."/>
            <person name="Tanaka M."/>
            <person name="Yoshino T."/>
            <person name="Taniguchi T."/>
            <person name="Fukuda Y."/>
            <person name="Nemoto M."/>
            <person name="Matsumoto M."/>
            <person name="Wong P.S."/>
            <person name="Aburatani S."/>
            <person name="Fujibuchi W."/>
        </authorList>
    </citation>
    <scope>NUCLEOTIDE SEQUENCE [LARGE SCALE GENOMIC DNA]</scope>
    <source>
        <strain evidence="5 6">JPCC DA0580</strain>
    </source>
</reference>
<organism evidence="5 6">
    <name type="scientific">Fistulifera solaris</name>
    <name type="common">Oleaginous diatom</name>
    <dbReference type="NCBI Taxonomy" id="1519565"/>
    <lineage>
        <taxon>Eukaryota</taxon>
        <taxon>Sar</taxon>
        <taxon>Stramenopiles</taxon>
        <taxon>Ochrophyta</taxon>
        <taxon>Bacillariophyta</taxon>
        <taxon>Bacillariophyceae</taxon>
        <taxon>Bacillariophycidae</taxon>
        <taxon>Naviculales</taxon>
        <taxon>Naviculaceae</taxon>
        <taxon>Fistulifera</taxon>
    </lineage>
</organism>
<gene>
    <name evidence="5" type="ORF">FisN_8Lh408</name>
</gene>
<keyword evidence="6" id="KW-1185">Reference proteome</keyword>
<dbReference type="Gene3D" id="1.25.40.20">
    <property type="entry name" value="Ankyrin repeat-containing domain"/>
    <property type="match status" value="1"/>
</dbReference>
<dbReference type="InterPro" id="IPR036770">
    <property type="entry name" value="Ankyrin_rpt-contain_sf"/>
</dbReference>
<keyword evidence="4" id="KW-0732">Signal</keyword>
<evidence type="ECO:0000313" key="5">
    <source>
        <dbReference type="EMBL" id="GAX13380.1"/>
    </source>
</evidence>
<dbReference type="Pfam" id="PF12796">
    <property type="entry name" value="Ank_2"/>
    <property type="match status" value="1"/>
</dbReference>
<dbReference type="GO" id="GO:0085020">
    <property type="term" value="P:protein K6-linked ubiquitination"/>
    <property type="evidence" value="ECO:0007669"/>
    <property type="project" value="TreeGrafter"/>
</dbReference>
<evidence type="ECO:0000256" key="1">
    <source>
        <dbReference type="ARBA" id="ARBA00022737"/>
    </source>
</evidence>
<name>A0A1Z5JHB0_FISSO</name>
<dbReference type="AlphaFoldDB" id="A0A1Z5JHB0"/>
<keyword evidence="1" id="KW-0677">Repeat</keyword>
<feature type="repeat" description="ANK" evidence="3">
    <location>
        <begin position="90"/>
        <end position="122"/>
    </location>
</feature>
<dbReference type="PANTHER" id="PTHR24171">
    <property type="entry name" value="ANKYRIN REPEAT DOMAIN-CONTAINING PROTEIN 39-RELATED"/>
    <property type="match status" value="1"/>
</dbReference>
<keyword evidence="2 3" id="KW-0040">ANK repeat</keyword>
<feature type="chain" id="PRO_5012306373" evidence="4">
    <location>
        <begin position="28"/>
        <end position="160"/>
    </location>
</feature>
<dbReference type="InterPro" id="IPR002110">
    <property type="entry name" value="Ankyrin_rpt"/>
</dbReference>